<reference evidence="6" key="2">
    <citation type="submission" date="2019-07" db="EMBL/GenBank/DDBJ databases">
        <authorList>
            <person name="Seetharam A."/>
            <person name="Woodhouse M."/>
            <person name="Cannon E."/>
        </authorList>
    </citation>
    <scope>NUCLEOTIDE SEQUENCE [LARGE SCALE GENOMIC DNA]</scope>
    <source>
        <strain evidence="6">cv. B73</strain>
    </source>
</reference>
<feature type="compositionally biased region" description="Gly residues" evidence="4">
    <location>
        <begin position="509"/>
        <end position="529"/>
    </location>
</feature>
<dbReference type="Proteomes" id="UP000007305">
    <property type="component" value="Chromosome 1"/>
</dbReference>
<dbReference type="Gramene" id="Zm00001eb056580_T002">
    <property type="protein sequence ID" value="Zm00001eb056580_P002"/>
    <property type="gene ID" value="Zm00001eb056580"/>
</dbReference>
<evidence type="ECO:0000256" key="4">
    <source>
        <dbReference type="SAM" id="MobiDB-lite"/>
    </source>
</evidence>
<proteinExistence type="evidence at protein level"/>
<feature type="compositionally biased region" description="Low complexity" evidence="4">
    <location>
        <begin position="636"/>
        <end position="649"/>
    </location>
</feature>
<dbReference type="PANTHER" id="PTHR32370">
    <property type="entry name" value="OS12G0117600 PROTEIN"/>
    <property type="match status" value="1"/>
</dbReference>
<organism evidence="6 7">
    <name type="scientific">Zea mays</name>
    <name type="common">Maize</name>
    <dbReference type="NCBI Taxonomy" id="4577"/>
    <lineage>
        <taxon>Eukaryota</taxon>
        <taxon>Viridiplantae</taxon>
        <taxon>Streptophyta</taxon>
        <taxon>Embryophyta</taxon>
        <taxon>Tracheophyta</taxon>
        <taxon>Spermatophyta</taxon>
        <taxon>Magnoliopsida</taxon>
        <taxon>Liliopsida</taxon>
        <taxon>Poales</taxon>
        <taxon>Poaceae</taxon>
        <taxon>PACMAD clade</taxon>
        <taxon>Panicoideae</taxon>
        <taxon>Andropogonodae</taxon>
        <taxon>Andropogoneae</taxon>
        <taxon>Tripsacinae</taxon>
        <taxon>Zea</taxon>
    </lineage>
</organism>
<dbReference type="SUPFAM" id="SSF54695">
    <property type="entry name" value="POZ domain"/>
    <property type="match status" value="1"/>
</dbReference>
<dbReference type="UniPathway" id="UPA00143"/>
<dbReference type="Gene3D" id="3.30.710.10">
    <property type="entry name" value="Potassium Channel Kv1.1, Chain A"/>
    <property type="match status" value="1"/>
</dbReference>
<dbReference type="InterPro" id="IPR043454">
    <property type="entry name" value="NPH3/RPT2-like"/>
</dbReference>
<feature type="compositionally biased region" description="Low complexity" evidence="4">
    <location>
        <begin position="535"/>
        <end position="554"/>
    </location>
</feature>
<evidence type="ECO:0000313" key="7">
    <source>
        <dbReference type="Proteomes" id="UP000007305"/>
    </source>
</evidence>
<evidence type="ECO:0000256" key="3">
    <source>
        <dbReference type="PROSITE-ProRule" id="PRU00982"/>
    </source>
</evidence>
<feature type="compositionally biased region" description="Basic residues" evidence="4">
    <location>
        <begin position="61"/>
        <end position="71"/>
    </location>
</feature>
<reference evidence="6" key="3">
    <citation type="submission" date="2021-05" db="UniProtKB">
        <authorList>
            <consortium name="EnsemblPlants"/>
        </authorList>
    </citation>
    <scope>IDENTIFICATION</scope>
    <source>
        <strain evidence="6">cv. B73</strain>
    </source>
</reference>
<dbReference type="InterPro" id="IPR027356">
    <property type="entry name" value="NPH3_dom"/>
</dbReference>
<name>A0A804M3K6_MAIZE</name>
<feature type="domain" description="NPH3" evidence="5">
    <location>
        <begin position="218"/>
        <end position="455"/>
    </location>
</feature>
<accession>A0A804M3K6</accession>
<sequence length="784" mass="84780">MSSSVRHGSSRGQAWFCTTGLPSDVVFEVHDMTFHLHKFPLMSKSLKIHRMLSEQEDQRPTRGRRQRRRQVRSSDGDDDGAAETEIEEEEAEPEQQQVRTEGEGDGQPYCIAFPDFPGGPGTFEAAAKFCYGVRVDLTPWNVAPLRCAAEYLEMTEDHAEDNLAARAEAYLDQAVLRHPGDATKALKSCEELLPLAEDLGIVSRCVEAIAARSSSASRSWFDDLAVLGLRMYKRVMAAMAARGDVRAEARESCLVSYARGTIPGLSRSMRRRLASAPVSSEVEQKELLEAVVASLPADKCSGRVVTAKFLFALLRTAHILRASDAARAALERKAATQLQQAALEDVLIPSYSGTAETLYDVDCVQRIVRYFLAEEELGGEASSSAAIEEEEAVAVARPSAVVMVQVGKLVDNYLAEVASDANLKPAKFCDLALSLPDHARIYDDGVYRAVDIYLKVRARSPRNMSSTLKGQRKYVSFRAVTLTPKDLRLFWPPTDWLLKFAGAPAADSGGAGPGGGRGGLPEADGGGVHARGAERAAPAAGGPAGALLRAAAAPARHRGHAPGALRRRRSARGCGVARRDGAGAGQPGAAAGHGQHGEPGAGSGARVLQHAQGHQEDRRARRQRQRQPVPRRPQRGRVQARGGRVEGAARVQIQHAGVRLARAQRGGVQGVQDGDEPVATARAVRPSSPSGALGPDMGFLTRSRFTVTHDQRDQHGKRMAEKFQIFYRSKSQHQPLRSRTFLHLSFVDVRGVMAICSFVVRVVSPQMGVDPCELSCLCRREGGL</sequence>
<dbReference type="PROSITE" id="PS51649">
    <property type="entry name" value="NPH3"/>
    <property type="match status" value="1"/>
</dbReference>
<dbReference type="InterPro" id="IPR011333">
    <property type="entry name" value="SKP1/BTB/POZ_sf"/>
</dbReference>
<protein>
    <recommendedName>
        <fullName evidence="5">NPH3 domain-containing protein</fullName>
    </recommendedName>
</protein>
<evidence type="ECO:0007829" key="8">
    <source>
        <dbReference type="PeptideAtlas" id="A0A804M3K6"/>
    </source>
</evidence>
<feature type="region of interest" description="Disordered" evidence="4">
    <location>
        <begin position="507"/>
        <end position="649"/>
    </location>
</feature>
<keyword evidence="7" id="KW-1185">Reference proteome</keyword>
<feature type="compositionally biased region" description="Basic residues" evidence="4">
    <location>
        <begin position="555"/>
        <end position="571"/>
    </location>
</feature>
<dbReference type="OrthoDB" id="624345at2759"/>
<dbReference type="FunCoup" id="A0A804M3K6">
    <property type="interactions" value="4"/>
</dbReference>
<keyword evidence="2" id="KW-0833">Ubl conjugation pathway</keyword>
<comment type="similarity">
    <text evidence="3">Belongs to the NPH3 family.</text>
</comment>
<keyword evidence="8" id="KW-1267">Proteomics identification</keyword>
<reference evidence="7" key="1">
    <citation type="submission" date="2015-12" db="EMBL/GenBank/DDBJ databases">
        <title>Update maize B73 reference genome by single molecule sequencing technologies.</title>
        <authorList>
            <consortium name="Maize Genome Sequencing Project"/>
            <person name="Ware D."/>
        </authorList>
    </citation>
    <scope>NUCLEOTIDE SEQUENCE [LARGE SCALE GENOMIC DNA]</scope>
    <source>
        <strain evidence="7">cv. B73</strain>
    </source>
</reference>
<feature type="region of interest" description="Disordered" evidence="4">
    <location>
        <begin position="53"/>
        <end position="106"/>
    </location>
</feature>
<dbReference type="AlphaFoldDB" id="A0A804M3K6"/>
<dbReference type="EnsemblPlants" id="Zm00001eb056580_T002">
    <property type="protein sequence ID" value="Zm00001eb056580_P002"/>
    <property type="gene ID" value="Zm00001eb056580"/>
</dbReference>
<evidence type="ECO:0000313" key="6">
    <source>
        <dbReference type="EnsemblPlants" id="Zm00001eb056580_P002"/>
    </source>
</evidence>
<dbReference type="Pfam" id="PF03000">
    <property type="entry name" value="NPH3"/>
    <property type="match status" value="1"/>
</dbReference>
<evidence type="ECO:0000256" key="2">
    <source>
        <dbReference type="ARBA" id="ARBA00022786"/>
    </source>
</evidence>
<feature type="compositionally biased region" description="Acidic residues" evidence="4">
    <location>
        <begin position="76"/>
        <end position="93"/>
    </location>
</feature>
<comment type="pathway">
    <text evidence="1">Protein modification; protein ubiquitination.</text>
</comment>
<dbReference type="InParanoid" id="A0A804M3K6"/>
<dbReference type="GO" id="GO:0016567">
    <property type="term" value="P:protein ubiquitination"/>
    <property type="evidence" value="ECO:0007669"/>
    <property type="project" value="UniProtKB-UniPathway"/>
</dbReference>
<evidence type="ECO:0000256" key="1">
    <source>
        <dbReference type="ARBA" id="ARBA00004906"/>
    </source>
</evidence>
<evidence type="ECO:0000259" key="5">
    <source>
        <dbReference type="PROSITE" id="PS51649"/>
    </source>
</evidence>
<gene>
    <name evidence="6" type="primary">LOC103643978</name>
</gene>